<dbReference type="EMBL" id="JACIDY010000008">
    <property type="protein sequence ID" value="MBB3941369.1"/>
    <property type="molecule type" value="Genomic_DNA"/>
</dbReference>
<organism evidence="1 2">
    <name type="scientific">Novosphingobium fluoreni</name>
    <dbReference type="NCBI Taxonomy" id="1391222"/>
    <lineage>
        <taxon>Bacteria</taxon>
        <taxon>Pseudomonadati</taxon>
        <taxon>Pseudomonadota</taxon>
        <taxon>Alphaproteobacteria</taxon>
        <taxon>Sphingomonadales</taxon>
        <taxon>Sphingomonadaceae</taxon>
        <taxon>Novosphingobium</taxon>
    </lineage>
</organism>
<name>A0A7W6FZC5_9SPHN</name>
<gene>
    <name evidence="1" type="ORF">GGR39_003045</name>
</gene>
<reference evidence="1 2" key="1">
    <citation type="submission" date="2020-08" db="EMBL/GenBank/DDBJ databases">
        <title>Genomic Encyclopedia of Type Strains, Phase IV (KMG-IV): sequencing the most valuable type-strain genomes for metagenomic binning, comparative biology and taxonomic classification.</title>
        <authorList>
            <person name="Goeker M."/>
        </authorList>
    </citation>
    <scope>NUCLEOTIDE SEQUENCE [LARGE SCALE GENOMIC DNA]</scope>
    <source>
        <strain evidence="1 2">DSM 27568</strain>
    </source>
</reference>
<dbReference type="AlphaFoldDB" id="A0A7W6FZC5"/>
<sequence>MLNPDTRPSSIKGIKRLATQIKKTVGIPHHEALDLASRAASFRSFPLAHKALVRPAEGYLRFQLFLTFYWTDRETYRRGRETLEIWLSRPLLDLCSKAEMKMVSGLANMRLVAPDHLVTDMMGQSQEFSRGQILKSVRALRFIEATGLRPCDHEPSRKAKASLSEELPDHDHDSDWYDPVSGHYVMIDEPYSRPVVSSKRAAWARVNGWHIEAARWPGIYFPNRCAFFRGGQCQCRFRLLRVDGPDQRDPGHHRQLVRIVVDRSRLGLDMAPTLTLMLEPVGFSVKLDLHPCTARADVGRIRQAILALVDNASINENREQ</sequence>
<dbReference type="RefSeq" id="WP_183618125.1">
    <property type="nucleotide sequence ID" value="NZ_JACIDY010000008.1"/>
</dbReference>
<protein>
    <submittedName>
        <fullName evidence="1">Uncharacterized protein</fullName>
    </submittedName>
</protein>
<dbReference type="Proteomes" id="UP000561459">
    <property type="component" value="Unassembled WGS sequence"/>
</dbReference>
<evidence type="ECO:0000313" key="2">
    <source>
        <dbReference type="Proteomes" id="UP000561459"/>
    </source>
</evidence>
<keyword evidence="2" id="KW-1185">Reference proteome</keyword>
<evidence type="ECO:0000313" key="1">
    <source>
        <dbReference type="EMBL" id="MBB3941369.1"/>
    </source>
</evidence>
<accession>A0A7W6FZC5</accession>
<proteinExistence type="predicted"/>
<comment type="caution">
    <text evidence="1">The sequence shown here is derived from an EMBL/GenBank/DDBJ whole genome shotgun (WGS) entry which is preliminary data.</text>
</comment>